<keyword evidence="2" id="KW-1185">Reference proteome</keyword>
<organism evidence="1 2">
    <name type="scientific">Neogobius melanostomus</name>
    <name type="common">round goby</name>
    <dbReference type="NCBI Taxonomy" id="47308"/>
    <lineage>
        <taxon>Eukaryota</taxon>
        <taxon>Metazoa</taxon>
        <taxon>Chordata</taxon>
        <taxon>Craniata</taxon>
        <taxon>Vertebrata</taxon>
        <taxon>Euteleostomi</taxon>
        <taxon>Actinopterygii</taxon>
        <taxon>Neopterygii</taxon>
        <taxon>Teleostei</taxon>
        <taxon>Neoteleostei</taxon>
        <taxon>Acanthomorphata</taxon>
        <taxon>Gobiaria</taxon>
        <taxon>Gobiiformes</taxon>
        <taxon>Gobioidei</taxon>
        <taxon>Gobiidae</taxon>
        <taxon>Benthophilinae</taxon>
        <taxon>Neogobiini</taxon>
        <taxon>Neogobius</taxon>
    </lineage>
</organism>
<evidence type="ECO:0000313" key="1">
    <source>
        <dbReference type="Ensembl" id="ENSNMLP00000000076.1"/>
    </source>
</evidence>
<accession>A0A8C6WE25</accession>
<protein>
    <submittedName>
        <fullName evidence="1">Uncharacterized protein</fullName>
    </submittedName>
</protein>
<sequence>MIRATRSLVYYKCDFLFAGQCSTAEFWNSDLDVCVPCASCKQYPKTPSCHTCMPYLPPMAVNDVTNYSSKNFSFSHRQVHRRLYRCMEVGKPIEETAGPLYQA</sequence>
<dbReference type="Ensembl" id="ENSNMLT00000000096.1">
    <property type="protein sequence ID" value="ENSNMLP00000000076.1"/>
    <property type="gene ID" value="ENSNMLG00000000060.1"/>
</dbReference>
<reference evidence="1" key="2">
    <citation type="submission" date="2025-09" db="UniProtKB">
        <authorList>
            <consortium name="Ensembl"/>
        </authorList>
    </citation>
    <scope>IDENTIFICATION</scope>
</reference>
<dbReference type="AlphaFoldDB" id="A0A8C6WE25"/>
<name>A0A8C6WE25_9GOBI</name>
<proteinExistence type="predicted"/>
<dbReference type="Proteomes" id="UP000694523">
    <property type="component" value="Unplaced"/>
</dbReference>
<reference evidence="1" key="1">
    <citation type="submission" date="2025-08" db="UniProtKB">
        <authorList>
            <consortium name="Ensembl"/>
        </authorList>
    </citation>
    <scope>IDENTIFICATION</scope>
</reference>
<dbReference type="Gene3D" id="4.10.400.20">
    <property type="match status" value="1"/>
</dbReference>
<evidence type="ECO:0000313" key="2">
    <source>
        <dbReference type="Proteomes" id="UP000694523"/>
    </source>
</evidence>